<organism evidence="2 3">
    <name type="scientific">Sphingobacterium hungaricum</name>
    <dbReference type="NCBI Taxonomy" id="2082723"/>
    <lineage>
        <taxon>Bacteria</taxon>
        <taxon>Pseudomonadati</taxon>
        <taxon>Bacteroidota</taxon>
        <taxon>Sphingobacteriia</taxon>
        <taxon>Sphingobacteriales</taxon>
        <taxon>Sphingobacteriaceae</taxon>
        <taxon>Sphingobacterium</taxon>
    </lineage>
</organism>
<dbReference type="Proteomes" id="UP000616201">
    <property type="component" value="Unassembled WGS sequence"/>
</dbReference>
<feature type="transmembrane region" description="Helical" evidence="1">
    <location>
        <begin position="133"/>
        <end position="156"/>
    </location>
</feature>
<dbReference type="Pfam" id="PF13858">
    <property type="entry name" value="DUF4199"/>
    <property type="match status" value="1"/>
</dbReference>
<dbReference type="InterPro" id="IPR025250">
    <property type="entry name" value="DUF4199"/>
</dbReference>
<evidence type="ECO:0000313" key="3">
    <source>
        <dbReference type="Proteomes" id="UP000616201"/>
    </source>
</evidence>
<proteinExistence type="predicted"/>
<keyword evidence="1" id="KW-0472">Membrane</keyword>
<gene>
    <name evidence="2" type="ORF">C4F49_15105</name>
</gene>
<dbReference type="EMBL" id="PRDK01000009">
    <property type="protein sequence ID" value="MBE8715011.1"/>
    <property type="molecule type" value="Genomic_DNA"/>
</dbReference>
<dbReference type="RefSeq" id="WP_196936864.1">
    <property type="nucleotide sequence ID" value="NZ_MU158698.1"/>
</dbReference>
<comment type="caution">
    <text evidence="2">The sequence shown here is derived from an EMBL/GenBank/DDBJ whole genome shotgun (WGS) entry which is preliminary data.</text>
</comment>
<feature type="transmembrane region" description="Helical" evidence="1">
    <location>
        <begin position="39"/>
        <end position="57"/>
    </location>
</feature>
<accession>A0A928V114</accession>
<keyword evidence="3" id="KW-1185">Reference proteome</keyword>
<feature type="transmembrane region" description="Helical" evidence="1">
    <location>
        <begin position="78"/>
        <end position="100"/>
    </location>
</feature>
<evidence type="ECO:0000313" key="2">
    <source>
        <dbReference type="EMBL" id="MBE8715011.1"/>
    </source>
</evidence>
<sequence>MKNIGIEFKWAIIFTIMSLLWMVLEKLCGLHDRNIDYHMYLTNLFAIPAIWTYVLALQDKKKNFYEGKMDYKQGLVSGIILTLIITLISPFTQWVITYVISPEFFPNVIKRSVELGYYESTEIAEANLNYKNYALQGMIGALTMGIITTAIVMIFVRTKDGELVQEVE</sequence>
<protein>
    <submittedName>
        <fullName evidence="2">DUF4199 domain-containing protein</fullName>
    </submittedName>
</protein>
<evidence type="ECO:0000256" key="1">
    <source>
        <dbReference type="SAM" id="Phobius"/>
    </source>
</evidence>
<name>A0A928V114_9SPHI</name>
<reference evidence="2" key="1">
    <citation type="submission" date="2018-02" db="EMBL/GenBank/DDBJ databases">
        <authorList>
            <person name="Vasarhelyi B.M."/>
            <person name="Deshmukh S."/>
            <person name="Balint B."/>
            <person name="Kukolya J."/>
        </authorList>
    </citation>
    <scope>NUCLEOTIDE SEQUENCE</scope>
    <source>
        <strain evidence="2">KB22</strain>
    </source>
</reference>
<keyword evidence="1" id="KW-1133">Transmembrane helix</keyword>
<feature type="transmembrane region" description="Helical" evidence="1">
    <location>
        <begin position="7"/>
        <end position="24"/>
    </location>
</feature>
<dbReference type="AlphaFoldDB" id="A0A928V114"/>
<keyword evidence="1" id="KW-0812">Transmembrane</keyword>